<keyword evidence="3" id="KW-1185">Reference proteome</keyword>
<dbReference type="AlphaFoldDB" id="A0A6L7F3Z7"/>
<organism evidence="2 3">
    <name type="scientific">Nocardioides flavescens</name>
    <dbReference type="NCBI Taxonomy" id="2691959"/>
    <lineage>
        <taxon>Bacteria</taxon>
        <taxon>Bacillati</taxon>
        <taxon>Actinomycetota</taxon>
        <taxon>Actinomycetes</taxon>
        <taxon>Propionibacteriales</taxon>
        <taxon>Nocardioidaceae</taxon>
        <taxon>Nocardioides</taxon>
    </lineage>
</organism>
<dbReference type="InterPro" id="IPR057746">
    <property type="entry name" value="CpnT-like_N"/>
</dbReference>
<dbReference type="EMBL" id="WUEK01000016">
    <property type="protein sequence ID" value="MXG91921.1"/>
    <property type="molecule type" value="Genomic_DNA"/>
</dbReference>
<dbReference type="RefSeq" id="WP_160879856.1">
    <property type="nucleotide sequence ID" value="NZ_WUEK01000016.1"/>
</dbReference>
<reference evidence="2 3" key="1">
    <citation type="submission" date="2019-12" db="EMBL/GenBank/DDBJ databases">
        <authorList>
            <person name="Kun Z."/>
        </authorList>
    </citation>
    <scope>NUCLEOTIDE SEQUENCE [LARGE SCALE GENOMIC DNA]</scope>
    <source>
        <strain evidence="2 3">YIM 123512</strain>
    </source>
</reference>
<dbReference type="Proteomes" id="UP000473325">
    <property type="component" value="Unassembled WGS sequence"/>
</dbReference>
<proteinExistence type="predicted"/>
<feature type="domain" description="Outer membrane channel protein CpnT-like N-terminal" evidence="1">
    <location>
        <begin position="135"/>
        <end position="270"/>
    </location>
</feature>
<name>A0A6L7F3Z7_9ACTN</name>
<gene>
    <name evidence="2" type="ORF">GRQ65_20465</name>
</gene>
<comment type="caution">
    <text evidence="2">The sequence shown here is derived from an EMBL/GenBank/DDBJ whole genome shotgun (WGS) entry which is preliminary data.</text>
</comment>
<evidence type="ECO:0000313" key="3">
    <source>
        <dbReference type="Proteomes" id="UP000473325"/>
    </source>
</evidence>
<evidence type="ECO:0000313" key="2">
    <source>
        <dbReference type="EMBL" id="MXG91921.1"/>
    </source>
</evidence>
<evidence type="ECO:0000259" key="1">
    <source>
        <dbReference type="Pfam" id="PF25547"/>
    </source>
</evidence>
<protein>
    <recommendedName>
        <fullName evidence="1">Outer membrane channel protein CpnT-like N-terminal domain-containing protein</fullName>
    </recommendedName>
</protein>
<dbReference type="Pfam" id="PF25547">
    <property type="entry name" value="WXG100_2"/>
    <property type="match status" value="1"/>
</dbReference>
<sequence>MRIAVDAPSLGSTAVVFERANQSAATFHRGLARRLARGDGMAGDSSIAADFAEAYDDAAQLALDAVADLVDAFATCARLTRVTAGNHARAEARSVLSGRTVYEGHTPLQGFVSVLPTTVPSALGGDWTALPGWVGWVLDQVEGFVWPDADVDRLRDVAAGWRAASAQCVGLVSSCESAADSLSLTLSPEIPVALDVTGRLARRCQLLSDQCASIARSCEGYADQVEAARAEILDLVHDLLRDAVIIQGIGLVLGAVTGGMTAAGAAALNATKIAAATPRILRIVSTLRSLATVCAAPVRAAATALRDVRRDLAVFRRARLTLASTYDAERVARVARLQTIVRHPRLTDPAAFRGLSREQVREIVPNWPVSPARRGEGVVYRDPANRDRVIRVMDGYSPEERADPLTHGPYVVISQFGDVVKLPLEGNPVL</sequence>
<accession>A0A6L7F3Z7</accession>